<dbReference type="PANTHER" id="PTHR23502:SF134">
    <property type="entry name" value="MAJOR FACILITATOR SUPERFAMILY (MFS) PROFILE DOMAIN-CONTAINING PROTEIN-RELATED"/>
    <property type="match status" value="1"/>
</dbReference>
<feature type="transmembrane region" description="Helical" evidence="5">
    <location>
        <begin position="139"/>
        <end position="161"/>
    </location>
</feature>
<reference evidence="8" key="2">
    <citation type="submission" date="2015-01" db="EMBL/GenBank/DDBJ databases">
        <title>Evolutionary Origins and Diversification of the Mycorrhizal Mutualists.</title>
        <authorList>
            <consortium name="DOE Joint Genome Institute"/>
            <consortium name="Mycorrhizal Genomics Consortium"/>
            <person name="Kohler A."/>
            <person name="Kuo A."/>
            <person name="Nagy L.G."/>
            <person name="Floudas D."/>
            <person name="Copeland A."/>
            <person name="Barry K.W."/>
            <person name="Cichocki N."/>
            <person name="Veneault-Fourrey C."/>
            <person name="LaButti K."/>
            <person name="Lindquist E.A."/>
            <person name="Lipzen A."/>
            <person name="Lundell T."/>
            <person name="Morin E."/>
            <person name="Murat C."/>
            <person name="Riley R."/>
            <person name="Ohm R."/>
            <person name="Sun H."/>
            <person name="Tunlid A."/>
            <person name="Henrissat B."/>
            <person name="Grigoriev I.V."/>
            <person name="Hibbett D.S."/>
            <person name="Martin F."/>
        </authorList>
    </citation>
    <scope>NUCLEOTIDE SEQUENCE [LARGE SCALE GENOMIC DNA]</scope>
    <source>
        <strain evidence="8">Foug A</strain>
    </source>
</reference>
<dbReference type="InterPro" id="IPR036259">
    <property type="entry name" value="MFS_trans_sf"/>
</dbReference>
<evidence type="ECO:0000256" key="5">
    <source>
        <dbReference type="SAM" id="Phobius"/>
    </source>
</evidence>
<dbReference type="GO" id="GO:0005886">
    <property type="term" value="C:plasma membrane"/>
    <property type="evidence" value="ECO:0007669"/>
    <property type="project" value="TreeGrafter"/>
</dbReference>
<feature type="transmembrane region" description="Helical" evidence="5">
    <location>
        <begin position="207"/>
        <end position="225"/>
    </location>
</feature>
<feature type="transmembrane region" description="Helical" evidence="5">
    <location>
        <begin position="371"/>
        <end position="394"/>
    </location>
</feature>
<dbReference type="AlphaFoldDB" id="A0A0C3DND5"/>
<dbReference type="SUPFAM" id="SSF103473">
    <property type="entry name" value="MFS general substrate transporter"/>
    <property type="match status" value="1"/>
</dbReference>
<evidence type="ECO:0000313" key="8">
    <source>
        <dbReference type="Proteomes" id="UP000053989"/>
    </source>
</evidence>
<feature type="transmembrane region" description="Helical" evidence="5">
    <location>
        <begin position="173"/>
        <end position="195"/>
    </location>
</feature>
<keyword evidence="8" id="KW-1185">Reference proteome</keyword>
<dbReference type="PROSITE" id="PS50850">
    <property type="entry name" value="MFS"/>
    <property type="match status" value="1"/>
</dbReference>
<dbReference type="Proteomes" id="UP000053989">
    <property type="component" value="Unassembled WGS sequence"/>
</dbReference>
<keyword evidence="2 5" id="KW-0812">Transmembrane</keyword>
<organism evidence="7 8">
    <name type="scientific">Scleroderma citrinum Foug A</name>
    <dbReference type="NCBI Taxonomy" id="1036808"/>
    <lineage>
        <taxon>Eukaryota</taxon>
        <taxon>Fungi</taxon>
        <taxon>Dikarya</taxon>
        <taxon>Basidiomycota</taxon>
        <taxon>Agaricomycotina</taxon>
        <taxon>Agaricomycetes</taxon>
        <taxon>Agaricomycetidae</taxon>
        <taxon>Boletales</taxon>
        <taxon>Sclerodermatineae</taxon>
        <taxon>Sclerodermataceae</taxon>
        <taxon>Scleroderma</taxon>
    </lineage>
</organism>
<dbReference type="PANTHER" id="PTHR23502">
    <property type="entry name" value="MAJOR FACILITATOR SUPERFAMILY"/>
    <property type="match status" value="1"/>
</dbReference>
<dbReference type="Gene3D" id="1.20.1250.20">
    <property type="entry name" value="MFS general substrate transporter like domains"/>
    <property type="match status" value="1"/>
</dbReference>
<feature type="domain" description="Major facilitator superfamily (MFS) profile" evidence="6">
    <location>
        <begin position="48"/>
        <end position="493"/>
    </location>
</feature>
<proteinExistence type="predicted"/>
<dbReference type="InterPro" id="IPR020846">
    <property type="entry name" value="MFS_dom"/>
</dbReference>
<feature type="transmembrane region" description="Helical" evidence="5">
    <location>
        <begin position="114"/>
        <end position="133"/>
    </location>
</feature>
<evidence type="ECO:0000256" key="2">
    <source>
        <dbReference type="ARBA" id="ARBA00022692"/>
    </source>
</evidence>
<feature type="transmembrane region" description="Helical" evidence="5">
    <location>
        <begin position="284"/>
        <end position="306"/>
    </location>
</feature>
<feature type="transmembrane region" description="Helical" evidence="5">
    <location>
        <begin position="446"/>
        <end position="464"/>
    </location>
</feature>
<feature type="transmembrane region" description="Helical" evidence="5">
    <location>
        <begin position="318"/>
        <end position="337"/>
    </location>
</feature>
<evidence type="ECO:0000256" key="1">
    <source>
        <dbReference type="ARBA" id="ARBA00004141"/>
    </source>
</evidence>
<keyword evidence="4 5" id="KW-0472">Membrane</keyword>
<dbReference type="FunFam" id="1.20.1250.20:FF:000082">
    <property type="entry name" value="MFS multidrug transporter, putative"/>
    <property type="match status" value="1"/>
</dbReference>
<gene>
    <name evidence="7" type="ORF">SCLCIDRAFT_130298</name>
</gene>
<sequence>MRKDTISTIVSTSPSTVQDASEKVIYIEFNEGDVRNPANYSRFKKCTITLTACIFAATTSAAASSYAISNSSMTNELKCSDIEAALGLGLYAVGFGVTPLITSSFSEEVGRRPAYIVSSIMFTLTQVMVALAPNIQTVIMGRVLGGIFGSTGASLVGGTIADIWLPHERGLPMAFFAFSSMFSFGMGSVIGGLIASQPNMGWRWVQWIHAMTSAMYAVLVLMVMSETRSSIILARLARDARRVSGDNRVKARIEVERESLLSLIKVACTRPLYFLFTEPLVQSFSLWAGFTWGVMYCLLEAISPMFRSVYGFTVRQTGFMFGALSVGAVLGLLGNLYQNKLYMCVFYTEHLLQLTPARICRRRYAQRKQEARLYSACVAAILLPIGMFVVAWTSTPSIPWIVPVMGLTVFMAGVAVIFQVAFLYLADCYNTYASSAQAGQSLSRNLLALLFPVVSPRMFASLGYKWGLTLFGLLAVLMAPTPFVLFAYGAKIRARSIASRNILAADSESEHGDSGGV</sequence>
<feature type="transmembrane region" description="Helical" evidence="5">
    <location>
        <begin position="84"/>
        <end position="102"/>
    </location>
</feature>
<reference evidence="7 8" key="1">
    <citation type="submission" date="2014-04" db="EMBL/GenBank/DDBJ databases">
        <authorList>
            <consortium name="DOE Joint Genome Institute"/>
            <person name="Kuo A."/>
            <person name="Kohler A."/>
            <person name="Nagy L.G."/>
            <person name="Floudas D."/>
            <person name="Copeland A."/>
            <person name="Barry K.W."/>
            <person name="Cichocki N."/>
            <person name="Veneault-Fourrey C."/>
            <person name="LaButti K."/>
            <person name="Lindquist E.A."/>
            <person name="Lipzen A."/>
            <person name="Lundell T."/>
            <person name="Morin E."/>
            <person name="Murat C."/>
            <person name="Sun H."/>
            <person name="Tunlid A."/>
            <person name="Henrissat B."/>
            <person name="Grigoriev I.V."/>
            <person name="Hibbett D.S."/>
            <person name="Martin F."/>
            <person name="Nordberg H.P."/>
            <person name="Cantor M.N."/>
            <person name="Hua S.X."/>
        </authorList>
    </citation>
    <scope>NUCLEOTIDE SEQUENCE [LARGE SCALE GENOMIC DNA]</scope>
    <source>
        <strain evidence="7 8">Foug A</strain>
    </source>
</reference>
<dbReference type="HOGENOM" id="CLU_008455_0_4_1"/>
<accession>A0A0C3DND5</accession>
<name>A0A0C3DND5_9AGAM</name>
<dbReference type="EMBL" id="KN822099">
    <property type="protein sequence ID" value="KIM57531.1"/>
    <property type="molecule type" value="Genomic_DNA"/>
</dbReference>
<feature type="transmembrane region" description="Helical" evidence="5">
    <location>
        <begin position="400"/>
        <end position="425"/>
    </location>
</feature>
<evidence type="ECO:0000259" key="6">
    <source>
        <dbReference type="PROSITE" id="PS50850"/>
    </source>
</evidence>
<dbReference type="InterPro" id="IPR011701">
    <property type="entry name" value="MFS"/>
</dbReference>
<evidence type="ECO:0000313" key="7">
    <source>
        <dbReference type="EMBL" id="KIM57531.1"/>
    </source>
</evidence>
<dbReference type="STRING" id="1036808.A0A0C3DND5"/>
<dbReference type="Pfam" id="PF07690">
    <property type="entry name" value="MFS_1"/>
    <property type="match status" value="1"/>
</dbReference>
<keyword evidence="3 5" id="KW-1133">Transmembrane helix</keyword>
<dbReference type="OrthoDB" id="5376138at2759"/>
<dbReference type="GO" id="GO:0022857">
    <property type="term" value="F:transmembrane transporter activity"/>
    <property type="evidence" value="ECO:0007669"/>
    <property type="project" value="InterPro"/>
</dbReference>
<feature type="transmembrane region" description="Helical" evidence="5">
    <location>
        <begin position="470"/>
        <end position="490"/>
    </location>
</feature>
<evidence type="ECO:0000256" key="3">
    <source>
        <dbReference type="ARBA" id="ARBA00022989"/>
    </source>
</evidence>
<dbReference type="InParanoid" id="A0A0C3DND5"/>
<protein>
    <recommendedName>
        <fullName evidence="6">Major facilitator superfamily (MFS) profile domain-containing protein</fullName>
    </recommendedName>
</protein>
<feature type="transmembrane region" description="Helical" evidence="5">
    <location>
        <begin position="48"/>
        <end position="68"/>
    </location>
</feature>
<comment type="subcellular location">
    <subcellularLocation>
        <location evidence="1">Membrane</location>
        <topology evidence="1">Multi-pass membrane protein</topology>
    </subcellularLocation>
</comment>
<evidence type="ECO:0000256" key="4">
    <source>
        <dbReference type="ARBA" id="ARBA00023136"/>
    </source>
</evidence>